<gene>
    <name evidence="2" type="ORF">ECANGB1_2410</name>
</gene>
<feature type="domain" description="Sm" evidence="1">
    <location>
        <begin position="8"/>
        <end position="68"/>
    </location>
</feature>
<dbReference type="Pfam" id="PF01423">
    <property type="entry name" value="LSM"/>
    <property type="match status" value="1"/>
</dbReference>
<dbReference type="VEuPathDB" id="MicrosporidiaDB:ECANGB1_2410"/>
<dbReference type="AlphaFoldDB" id="A0A1Y1S4P6"/>
<organism evidence="2 3">
    <name type="scientific">Enterospora canceri</name>
    <dbReference type="NCBI Taxonomy" id="1081671"/>
    <lineage>
        <taxon>Eukaryota</taxon>
        <taxon>Fungi</taxon>
        <taxon>Fungi incertae sedis</taxon>
        <taxon>Microsporidia</taxon>
        <taxon>Enterocytozoonidae</taxon>
        <taxon>Enterospora</taxon>
    </lineage>
</organism>
<evidence type="ECO:0000313" key="3">
    <source>
        <dbReference type="Proteomes" id="UP000192639"/>
    </source>
</evidence>
<dbReference type="Gene3D" id="2.30.30.100">
    <property type="match status" value="1"/>
</dbReference>
<accession>A0A1Y1S4P6</accession>
<reference evidence="2 3" key="1">
    <citation type="journal article" date="2017" name="Environ. Microbiol.">
        <title>Decay of the glycolytic pathway and adaptation to intranuclear parasitism within Enterocytozoonidae microsporidia.</title>
        <authorList>
            <person name="Wiredu Boakye D."/>
            <person name="Jaroenlak P."/>
            <person name="Prachumwat A."/>
            <person name="Williams T.A."/>
            <person name="Bateman K.S."/>
            <person name="Itsathitphaisarn O."/>
            <person name="Sritunyalucksana K."/>
            <person name="Paszkiewicz K.H."/>
            <person name="Moore K.A."/>
            <person name="Stentiford G.D."/>
            <person name="Williams B.A."/>
        </authorList>
    </citation>
    <scope>NUCLEOTIDE SEQUENCE [LARGE SCALE GENOMIC DNA]</scope>
    <source>
        <strain evidence="2 3">GB1</strain>
    </source>
</reference>
<dbReference type="EMBL" id="LWDP01000093">
    <property type="protein sequence ID" value="ORD93381.1"/>
    <property type="molecule type" value="Genomic_DNA"/>
</dbReference>
<dbReference type="InterPro" id="IPR010920">
    <property type="entry name" value="LSM_dom_sf"/>
</dbReference>
<keyword evidence="3" id="KW-1185">Reference proteome</keyword>
<dbReference type="SUPFAM" id="SSF50182">
    <property type="entry name" value="Sm-like ribonucleoproteins"/>
    <property type="match status" value="1"/>
</dbReference>
<sequence>MDNNSTEFIMRDLMNKRVKILNSNNAEISGVLKSVDGYLNCVLEDAEFKGMRMKDAFVRGMQVKSIFRDKGDVE</sequence>
<proteinExistence type="predicted"/>
<dbReference type="SMART" id="SM00651">
    <property type="entry name" value="Sm"/>
    <property type="match status" value="1"/>
</dbReference>
<dbReference type="GO" id="GO:0032991">
    <property type="term" value="C:protein-containing complex"/>
    <property type="evidence" value="ECO:0007669"/>
    <property type="project" value="UniProtKB-ARBA"/>
</dbReference>
<protein>
    <recommendedName>
        <fullName evidence="1">Sm domain-containing protein</fullName>
    </recommendedName>
</protein>
<dbReference type="Proteomes" id="UP000192639">
    <property type="component" value="Unassembled WGS sequence"/>
</dbReference>
<dbReference type="OrthoDB" id="268799at2759"/>
<evidence type="ECO:0000313" key="2">
    <source>
        <dbReference type="EMBL" id="ORD93381.1"/>
    </source>
</evidence>
<evidence type="ECO:0000259" key="1">
    <source>
        <dbReference type="SMART" id="SM00651"/>
    </source>
</evidence>
<name>A0A1Y1S4P6_9MICR</name>
<comment type="caution">
    <text evidence="2">The sequence shown here is derived from an EMBL/GenBank/DDBJ whole genome shotgun (WGS) entry which is preliminary data.</text>
</comment>
<dbReference type="InterPro" id="IPR001163">
    <property type="entry name" value="Sm_dom_euk/arc"/>
</dbReference>